<evidence type="ECO:0000313" key="2">
    <source>
        <dbReference type="EMBL" id="CAE0719600.1"/>
    </source>
</evidence>
<sequence length="234" mass="26168">MDTLPDRRRSIQFADQNDHQSLRNYGSIDAEYREGTDYDGTTSGELGSILEDDDDRISLNGTCYPSGDVPDDLSYTSDDVNERLSEISSKSFGLTGDIRMSINNIMVQPRNSESFSQHGDNYQLVPSKLKKNVRVVEDENMYGGDRGRLYLAADSFFKNTHETKYALSTNPDIYKRVFSEVSDAYNVPCGLFFCCHGGDGAHTGVSHDDYVDIKLAWIIFLFVIGSIVAVDFMG</sequence>
<keyword evidence="1" id="KW-0472">Membrane</keyword>
<reference evidence="2" key="1">
    <citation type="submission" date="2021-01" db="EMBL/GenBank/DDBJ databases">
        <authorList>
            <person name="Corre E."/>
            <person name="Pelletier E."/>
            <person name="Niang G."/>
            <person name="Scheremetjew M."/>
            <person name="Finn R."/>
            <person name="Kale V."/>
            <person name="Holt S."/>
            <person name="Cochrane G."/>
            <person name="Meng A."/>
            <person name="Brown T."/>
            <person name="Cohen L."/>
        </authorList>
    </citation>
    <scope>NUCLEOTIDE SEQUENCE</scope>
    <source>
        <strain evidence="2">10249 10 AB</strain>
    </source>
</reference>
<protein>
    <submittedName>
        <fullName evidence="2">Uncharacterized protein</fullName>
    </submittedName>
</protein>
<feature type="transmembrane region" description="Helical" evidence="1">
    <location>
        <begin position="215"/>
        <end position="233"/>
    </location>
</feature>
<evidence type="ECO:0000256" key="1">
    <source>
        <dbReference type="SAM" id="Phobius"/>
    </source>
</evidence>
<dbReference type="AlphaFoldDB" id="A0A7S4AL50"/>
<dbReference type="EMBL" id="HBIX01017132">
    <property type="protein sequence ID" value="CAE0719600.1"/>
    <property type="molecule type" value="Transcribed_RNA"/>
</dbReference>
<organism evidence="2">
    <name type="scientific">Pseudo-nitzschia australis</name>
    <dbReference type="NCBI Taxonomy" id="44445"/>
    <lineage>
        <taxon>Eukaryota</taxon>
        <taxon>Sar</taxon>
        <taxon>Stramenopiles</taxon>
        <taxon>Ochrophyta</taxon>
        <taxon>Bacillariophyta</taxon>
        <taxon>Bacillariophyceae</taxon>
        <taxon>Bacillariophycidae</taxon>
        <taxon>Bacillariales</taxon>
        <taxon>Bacillariaceae</taxon>
        <taxon>Pseudo-nitzschia</taxon>
    </lineage>
</organism>
<keyword evidence="1" id="KW-0812">Transmembrane</keyword>
<gene>
    <name evidence="2" type="ORF">PAUS00366_LOCUS12354</name>
</gene>
<keyword evidence="1" id="KW-1133">Transmembrane helix</keyword>
<proteinExistence type="predicted"/>
<name>A0A7S4AL50_9STRA</name>
<accession>A0A7S4AL50</accession>